<keyword evidence="1" id="KW-0808">Transferase</keyword>
<protein>
    <submittedName>
        <fullName evidence="3">Beta-ketoacyl synthase</fullName>
    </submittedName>
</protein>
<comment type="caution">
    <text evidence="3">The sequence shown here is derived from an EMBL/GenBank/DDBJ whole genome shotgun (WGS) entry which is preliminary data.</text>
</comment>
<gene>
    <name evidence="3" type="ORF">D7I43_23800</name>
</gene>
<evidence type="ECO:0000313" key="3">
    <source>
        <dbReference type="EMBL" id="RKF24876.1"/>
    </source>
</evidence>
<proteinExistence type="predicted"/>
<evidence type="ECO:0000259" key="2">
    <source>
        <dbReference type="Pfam" id="PF00109"/>
    </source>
</evidence>
<dbReference type="RefSeq" id="WP_120330779.1">
    <property type="nucleotide sequence ID" value="NZ_RAQQ01000019.1"/>
</dbReference>
<evidence type="ECO:0000313" key="4">
    <source>
        <dbReference type="Proteomes" id="UP000285744"/>
    </source>
</evidence>
<feature type="domain" description="Beta-ketoacyl synthase-like N-terminal" evidence="2">
    <location>
        <begin position="4"/>
        <end position="194"/>
    </location>
</feature>
<dbReference type="SUPFAM" id="SSF53901">
    <property type="entry name" value="Thiolase-like"/>
    <property type="match status" value="1"/>
</dbReference>
<evidence type="ECO:0000256" key="1">
    <source>
        <dbReference type="ARBA" id="ARBA00022679"/>
    </source>
</evidence>
<dbReference type="GO" id="GO:0005829">
    <property type="term" value="C:cytosol"/>
    <property type="evidence" value="ECO:0007669"/>
    <property type="project" value="TreeGrafter"/>
</dbReference>
<dbReference type="AlphaFoldDB" id="A0A420EVU2"/>
<name>A0A420EVU2_9ACTN</name>
<dbReference type="Pfam" id="PF00109">
    <property type="entry name" value="ketoacyl-synt"/>
    <property type="match status" value="1"/>
</dbReference>
<dbReference type="GO" id="GO:0006633">
    <property type="term" value="P:fatty acid biosynthetic process"/>
    <property type="evidence" value="ECO:0007669"/>
    <property type="project" value="TreeGrafter"/>
</dbReference>
<dbReference type="EMBL" id="RAQQ01000019">
    <property type="protein sequence ID" value="RKF24876.1"/>
    <property type="molecule type" value="Genomic_DNA"/>
</dbReference>
<reference evidence="3 4" key="1">
    <citation type="journal article" date="2018" name="Int. J. Syst. Evol. Microbiol.">
        <title>Micromonospora globbae sp. nov., an endophytic actinomycete isolated from roots of Globba winitii C. H. Wright.</title>
        <authorList>
            <person name="Kuncharoen N."/>
            <person name="Pittayakhajonwut P."/>
            <person name="Tanasupawat S."/>
        </authorList>
    </citation>
    <scope>NUCLEOTIDE SEQUENCE [LARGE SCALE GENOMIC DNA]</scope>
    <source>
        <strain evidence="3 4">WPS1-2</strain>
    </source>
</reference>
<accession>A0A420EVU2</accession>
<dbReference type="InterPro" id="IPR016039">
    <property type="entry name" value="Thiolase-like"/>
</dbReference>
<dbReference type="InterPro" id="IPR000794">
    <property type="entry name" value="Beta-ketoacyl_synthase"/>
</dbReference>
<dbReference type="GO" id="GO:0004315">
    <property type="term" value="F:3-oxoacyl-[acyl-carrier-protein] synthase activity"/>
    <property type="evidence" value="ECO:0007669"/>
    <property type="project" value="TreeGrafter"/>
</dbReference>
<sequence length="353" mass="36175">MTGVVTGCGVLSAAGDSVTDLLAAVRAGSLVGTDVRGRFEEPLPAAEAPAIADFDVRRLLGRKGTSFLDRATALAMVACGRALADGGLTVDDDNRRRVGVVLGTTTGSLRSTMDFSRDTLVQEKPYLVNPVLFPNTVMNCASGQAAIRYGLRGVNATLAGGPLGFLYALRYALNAIRRGYADALLVGGVEEYTPNTAWAADLTGDGPAGEAAAVYLLRRPDAAAAGTPRAEVLAVATGFHPDDPAEGLAGCARRALATAHVRAGDVWAVAGGDPDPDTLRGVVPAAVERLPVRPALGDCQAATGALALGALLGRYAEDPAPHGRPALITGRSRDGGVAVAVVRGWRRAGDHHG</sequence>
<dbReference type="Proteomes" id="UP000285744">
    <property type="component" value="Unassembled WGS sequence"/>
</dbReference>
<dbReference type="Gene3D" id="3.40.47.10">
    <property type="match status" value="1"/>
</dbReference>
<dbReference type="PANTHER" id="PTHR11712:SF336">
    <property type="entry name" value="3-OXOACYL-[ACYL-CARRIER-PROTEIN] SYNTHASE, MITOCHONDRIAL"/>
    <property type="match status" value="1"/>
</dbReference>
<dbReference type="OrthoDB" id="7061549at2"/>
<dbReference type="InterPro" id="IPR014030">
    <property type="entry name" value="Ketoacyl_synth_N"/>
</dbReference>
<organism evidence="3 4">
    <name type="scientific">Micromonospora globbae</name>
    <dbReference type="NCBI Taxonomy" id="1894969"/>
    <lineage>
        <taxon>Bacteria</taxon>
        <taxon>Bacillati</taxon>
        <taxon>Actinomycetota</taxon>
        <taxon>Actinomycetes</taxon>
        <taxon>Micromonosporales</taxon>
        <taxon>Micromonosporaceae</taxon>
        <taxon>Micromonospora</taxon>
    </lineage>
</organism>
<dbReference type="PANTHER" id="PTHR11712">
    <property type="entry name" value="POLYKETIDE SYNTHASE-RELATED"/>
    <property type="match status" value="1"/>
</dbReference>